<dbReference type="AlphaFoldDB" id="S7ZUM9"/>
<feature type="compositionally biased region" description="Polar residues" evidence="1">
    <location>
        <begin position="161"/>
        <end position="176"/>
    </location>
</feature>
<organism evidence="2 3">
    <name type="scientific">Penicillium oxalicum (strain 114-2 / CGMCC 5302)</name>
    <name type="common">Penicillium decumbens</name>
    <dbReference type="NCBI Taxonomy" id="933388"/>
    <lineage>
        <taxon>Eukaryota</taxon>
        <taxon>Fungi</taxon>
        <taxon>Dikarya</taxon>
        <taxon>Ascomycota</taxon>
        <taxon>Pezizomycotina</taxon>
        <taxon>Eurotiomycetes</taxon>
        <taxon>Eurotiomycetidae</taxon>
        <taxon>Eurotiales</taxon>
        <taxon>Aspergillaceae</taxon>
        <taxon>Penicillium</taxon>
    </lineage>
</organism>
<dbReference type="EMBL" id="KB644415">
    <property type="protein sequence ID" value="EPS34149.1"/>
    <property type="molecule type" value="Genomic_DNA"/>
</dbReference>
<feature type="region of interest" description="Disordered" evidence="1">
    <location>
        <begin position="87"/>
        <end position="124"/>
    </location>
</feature>
<feature type="compositionally biased region" description="Low complexity" evidence="1">
    <location>
        <begin position="94"/>
        <end position="103"/>
    </location>
</feature>
<sequence length="213" mass="23196">MIMLVQAASAVKLRRLGTQVPNARPHHSIHLPPSQYGACKPPPPPHDYHFELISACWKIIEREIVHTTSTDYHLFSTGGQTRSFRVISPRTFRPSSGTTTTPWHGPPGPRPPRGIHPPLSNSSLSCKPPATIDYDYEGLPKRSLPLTLSYILPLGKGTPPKSVSLTSPASTNQRNGSPPSVTPTSLSLSLAVFRARRLSHPDDPSPLASFHTT</sequence>
<dbReference type="Proteomes" id="UP000019376">
    <property type="component" value="Unassembled WGS sequence"/>
</dbReference>
<protein>
    <submittedName>
        <fullName evidence="2">Uncharacterized protein</fullName>
    </submittedName>
</protein>
<dbReference type="HOGENOM" id="CLU_1294805_0_0_1"/>
<gene>
    <name evidence="2" type="ORF">PDE_09113</name>
</gene>
<feature type="region of interest" description="Disordered" evidence="1">
    <location>
        <begin position="159"/>
        <end position="184"/>
    </location>
</feature>
<proteinExistence type="predicted"/>
<feature type="compositionally biased region" description="Pro residues" evidence="1">
    <location>
        <begin position="104"/>
        <end position="115"/>
    </location>
</feature>
<reference evidence="2 3" key="1">
    <citation type="journal article" date="2013" name="PLoS ONE">
        <title>Genomic and secretomic analyses reveal unique features of the lignocellulolytic enzyme system of Penicillium decumbens.</title>
        <authorList>
            <person name="Liu G."/>
            <person name="Zhang L."/>
            <person name="Wei X."/>
            <person name="Zou G."/>
            <person name="Qin Y."/>
            <person name="Ma L."/>
            <person name="Li J."/>
            <person name="Zheng H."/>
            <person name="Wang S."/>
            <person name="Wang C."/>
            <person name="Xun L."/>
            <person name="Zhao G.-P."/>
            <person name="Zhou Z."/>
            <person name="Qu Y."/>
        </authorList>
    </citation>
    <scope>NUCLEOTIDE SEQUENCE [LARGE SCALE GENOMIC DNA]</scope>
    <source>
        <strain evidence="3">114-2 / CGMCC 5302</strain>
    </source>
</reference>
<accession>S7ZUM9</accession>
<keyword evidence="3" id="KW-1185">Reference proteome</keyword>
<evidence type="ECO:0000256" key="1">
    <source>
        <dbReference type="SAM" id="MobiDB-lite"/>
    </source>
</evidence>
<evidence type="ECO:0000313" key="2">
    <source>
        <dbReference type="EMBL" id="EPS34149.1"/>
    </source>
</evidence>
<name>S7ZUM9_PENO1</name>
<evidence type="ECO:0000313" key="3">
    <source>
        <dbReference type="Proteomes" id="UP000019376"/>
    </source>
</evidence>